<feature type="region of interest" description="Disordered" evidence="1">
    <location>
        <begin position="175"/>
        <end position="212"/>
    </location>
</feature>
<accession>A0ABR1J6J5</accession>
<dbReference type="EMBL" id="JBANRG010000030">
    <property type="protein sequence ID" value="KAK7451685.1"/>
    <property type="molecule type" value="Genomic_DNA"/>
</dbReference>
<comment type="caution">
    <text evidence="2">The sequence shown here is derived from an EMBL/GenBank/DDBJ whole genome shotgun (WGS) entry which is preliminary data.</text>
</comment>
<evidence type="ECO:0000256" key="1">
    <source>
        <dbReference type="SAM" id="MobiDB-lite"/>
    </source>
</evidence>
<name>A0ABR1J6J5_9AGAR</name>
<protein>
    <submittedName>
        <fullName evidence="2">Uncharacterized protein</fullName>
    </submittedName>
</protein>
<proteinExistence type="predicted"/>
<sequence length="251" mass="29161">MAEEPPPTLPPPLLPGSIQVEQGNQGLEEELDFEFWKGKETLHSFFANDKLEYTKHLLYCCVKTRKFPHLGFITDFKNIYPMEYHVWRDSHSIFEWLLLEATLIGGLTDFQPKKDYPTKFKEMISHFEKTCCGDTDTDHLLHLLLISIFNPFRLGLHFLHGYNFFNSQHTSMKSGPGDSVKNSHNTTNCNSTNSNNKNRNYNNTNSNNHTHHDISGTNNMVYNNCTINYPHDLGCWKNCGRFVQVPYPWRV</sequence>
<reference evidence="2 3" key="1">
    <citation type="submission" date="2024-01" db="EMBL/GenBank/DDBJ databases">
        <title>A draft genome for the cacao thread blight pathogen Marasmiellus scandens.</title>
        <authorList>
            <person name="Baruah I.K."/>
            <person name="Leung J."/>
            <person name="Bukari Y."/>
            <person name="Amoako-Attah I."/>
            <person name="Meinhardt L.W."/>
            <person name="Bailey B.A."/>
            <person name="Cohen S.P."/>
        </authorList>
    </citation>
    <scope>NUCLEOTIDE SEQUENCE [LARGE SCALE GENOMIC DNA]</scope>
    <source>
        <strain evidence="2 3">GH-19</strain>
    </source>
</reference>
<keyword evidence="3" id="KW-1185">Reference proteome</keyword>
<gene>
    <name evidence="2" type="ORF">VKT23_012362</name>
</gene>
<evidence type="ECO:0000313" key="2">
    <source>
        <dbReference type="EMBL" id="KAK7451685.1"/>
    </source>
</evidence>
<organism evidence="2 3">
    <name type="scientific">Marasmiellus scandens</name>
    <dbReference type="NCBI Taxonomy" id="2682957"/>
    <lineage>
        <taxon>Eukaryota</taxon>
        <taxon>Fungi</taxon>
        <taxon>Dikarya</taxon>
        <taxon>Basidiomycota</taxon>
        <taxon>Agaricomycotina</taxon>
        <taxon>Agaricomycetes</taxon>
        <taxon>Agaricomycetidae</taxon>
        <taxon>Agaricales</taxon>
        <taxon>Marasmiineae</taxon>
        <taxon>Omphalotaceae</taxon>
        <taxon>Marasmiellus</taxon>
    </lineage>
</organism>
<dbReference type="Proteomes" id="UP001498398">
    <property type="component" value="Unassembled WGS sequence"/>
</dbReference>
<feature type="compositionally biased region" description="Low complexity" evidence="1">
    <location>
        <begin position="182"/>
        <end position="208"/>
    </location>
</feature>
<evidence type="ECO:0000313" key="3">
    <source>
        <dbReference type="Proteomes" id="UP001498398"/>
    </source>
</evidence>